<evidence type="ECO:0000313" key="2">
    <source>
        <dbReference type="Proteomes" id="UP001169990"/>
    </source>
</evidence>
<gene>
    <name evidence="1" type="ORF">DC496_06045</name>
</gene>
<comment type="caution">
    <text evidence="1">The sequence shown here is derived from an EMBL/GenBank/DDBJ whole genome shotgun (WGS) entry which is preliminary data.</text>
</comment>
<dbReference type="EMBL" id="QELD01000009">
    <property type="protein sequence ID" value="MDN4187914.1"/>
    <property type="molecule type" value="Genomic_DNA"/>
</dbReference>
<dbReference type="Proteomes" id="UP001169990">
    <property type="component" value="Unassembled WGS sequence"/>
</dbReference>
<reference evidence="1" key="2">
    <citation type="journal article" date="2022" name="3 Biotech.">
        <title>Isomaltooligosaccharides utilization and genomic characterization of human infant anti-inflammatory Bifidobacterium longum and Bifidobacterium breve strains.</title>
        <authorList>
            <person name="Sharma S."/>
            <person name="Singh S."/>
            <person name="Chaudhary V."/>
            <person name="Mantri S."/>
            <person name="Chander A."/>
            <person name="Maurya R."/>
            <person name="Rajarammohan S."/>
            <person name="Singh R.P."/>
            <person name="Rishi P."/>
            <person name="Bishnoi M."/>
            <person name="Bhadada S.K."/>
            <person name="Kondepudi K.K."/>
        </authorList>
    </citation>
    <scope>NUCLEOTIDE SEQUENCE</scope>
    <source>
        <strain evidence="1">Bif11</strain>
    </source>
</reference>
<organism evidence="1 2">
    <name type="scientific">Bifidobacterium breve</name>
    <dbReference type="NCBI Taxonomy" id="1685"/>
    <lineage>
        <taxon>Bacteria</taxon>
        <taxon>Bacillati</taxon>
        <taxon>Actinomycetota</taxon>
        <taxon>Actinomycetes</taxon>
        <taxon>Bifidobacteriales</taxon>
        <taxon>Bifidobacteriaceae</taxon>
        <taxon>Bifidobacterium</taxon>
    </lineage>
</organism>
<proteinExistence type="predicted"/>
<dbReference type="AlphaFoldDB" id="A0AAW7LGG6"/>
<accession>A0AAW7LGG6</accession>
<protein>
    <submittedName>
        <fullName evidence="1">Uncharacterized protein</fullName>
    </submittedName>
</protein>
<name>A0AAW7LGG6_BIFBR</name>
<reference evidence="1" key="1">
    <citation type="submission" date="2018-05" db="EMBL/GenBank/DDBJ databases">
        <authorList>
            <person name="Kondepudi K.K."/>
            <person name="Singh S."/>
            <person name="Chaudhry V."/>
            <person name="Mantri S."/>
            <person name="Bhadada S."/>
            <person name="Bishnoi M."/>
            <person name="Kaur J."/>
            <person name="Sharma S."/>
            <person name="Bhatia R."/>
        </authorList>
    </citation>
    <scope>NUCLEOTIDE SEQUENCE</scope>
    <source>
        <strain evidence="1">Bif11</strain>
    </source>
</reference>
<evidence type="ECO:0000313" key="1">
    <source>
        <dbReference type="EMBL" id="MDN4187914.1"/>
    </source>
</evidence>
<sequence>MRELCVRRSAAPRVRRLEGEARALIPRGPTHRRGPRWTKIQNNRHSPLFCLSPKAYSPRILRCIMYCRG</sequence>